<dbReference type="EMBL" id="MN988497">
    <property type="protein sequence ID" value="QIG68763.1"/>
    <property type="molecule type" value="Genomic_DNA"/>
</dbReference>
<reference evidence="1" key="1">
    <citation type="submission" date="2020-01" db="EMBL/GenBank/DDBJ databases">
        <title>Patterns of diversity and host range of bacteriophage communities associated with bean-nodulatin bacteria.</title>
        <authorList>
            <person name="Vann Cauwenberghe J."/>
            <person name="Santamaria R.I."/>
            <person name="Bustos P."/>
            <person name="Juarez S."/>
            <person name="Gonzalez V."/>
        </authorList>
    </citation>
    <scope>NUCLEOTIDE SEQUENCE</scope>
</reference>
<proteinExistence type="predicted"/>
<name>A0A7S5UT10_9CAUD</name>
<protein>
    <submittedName>
        <fullName evidence="1">Uncharacterized protein</fullName>
    </submittedName>
</protein>
<keyword evidence="2" id="KW-1185">Reference proteome</keyword>
<organism evidence="1 2">
    <name type="scientific">Rhizobium phage RHph_Y2_6</name>
    <dbReference type="NCBI Taxonomy" id="2509576"/>
    <lineage>
        <taxon>Viruses</taxon>
        <taxon>Duplodnaviria</taxon>
        <taxon>Heunggongvirae</taxon>
        <taxon>Uroviricota</taxon>
        <taxon>Caudoviricetes</taxon>
        <taxon>Schitoviridae</taxon>
        <taxon>Demetervirinae</taxon>
        <taxon>Acanvirus</taxon>
        <taxon>Acanvirus Y26</taxon>
    </lineage>
</organism>
<sequence length="68" mass="7527">MRTRVSIGVGNYRSLEIMEDSSGVEHLCLVVTNSTGSIESITVLGLNHKSMYDSTLYALDRLKIHANE</sequence>
<gene>
    <name evidence="1" type="ORF">EVB68_026</name>
</gene>
<evidence type="ECO:0000313" key="2">
    <source>
        <dbReference type="Proteomes" id="UP000656384"/>
    </source>
</evidence>
<accession>A0A7S5UT10</accession>
<dbReference type="Proteomes" id="UP000656384">
    <property type="component" value="Segment"/>
</dbReference>
<evidence type="ECO:0000313" key="1">
    <source>
        <dbReference type="EMBL" id="QIG68763.1"/>
    </source>
</evidence>